<evidence type="ECO:0000313" key="2">
    <source>
        <dbReference type="Proteomes" id="UP000055048"/>
    </source>
</evidence>
<dbReference type="Proteomes" id="UP000055048">
    <property type="component" value="Unassembled WGS sequence"/>
</dbReference>
<gene>
    <name evidence="1" type="ORF">T05_9750</name>
</gene>
<organism evidence="1 2">
    <name type="scientific">Trichinella murrelli</name>
    <dbReference type="NCBI Taxonomy" id="144512"/>
    <lineage>
        <taxon>Eukaryota</taxon>
        <taxon>Metazoa</taxon>
        <taxon>Ecdysozoa</taxon>
        <taxon>Nematoda</taxon>
        <taxon>Enoplea</taxon>
        <taxon>Dorylaimia</taxon>
        <taxon>Trichinellida</taxon>
        <taxon>Trichinellidae</taxon>
        <taxon>Trichinella</taxon>
    </lineage>
</organism>
<comment type="caution">
    <text evidence="1">The sequence shown here is derived from an EMBL/GenBank/DDBJ whole genome shotgun (WGS) entry which is preliminary data.</text>
</comment>
<sequence>MLLKLPQHPGQEFESVRTKIGHSDCAQFIELKIGVREGRETFFQLSLISIQFRDKRNVRAILIASPVISGSDFSTRLLLSYVKLKKSYAQTDQFDCSILVTESTFPLTS</sequence>
<accession>A0A0V0TVD2</accession>
<keyword evidence="2" id="KW-1185">Reference proteome</keyword>
<dbReference type="EMBL" id="JYDJ01000131">
    <property type="protein sequence ID" value="KRX42946.1"/>
    <property type="molecule type" value="Genomic_DNA"/>
</dbReference>
<dbReference type="AlphaFoldDB" id="A0A0V0TVD2"/>
<proteinExistence type="predicted"/>
<name>A0A0V0TVD2_9BILA</name>
<reference evidence="1 2" key="1">
    <citation type="submission" date="2015-01" db="EMBL/GenBank/DDBJ databases">
        <title>Evolution of Trichinella species and genotypes.</title>
        <authorList>
            <person name="Korhonen P.K."/>
            <person name="Edoardo P."/>
            <person name="Giuseppe L.R."/>
            <person name="Gasser R.B."/>
        </authorList>
    </citation>
    <scope>NUCLEOTIDE SEQUENCE [LARGE SCALE GENOMIC DNA]</scope>
    <source>
        <strain evidence="1">ISS417</strain>
    </source>
</reference>
<evidence type="ECO:0000313" key="1">
    <source>
        <dbReference type="EMBL" id="KRX42946.1"/>
    </source>
</evidence>
<protein>
    <submittedName>
        <fullName evidence="1">Uncharacterized protein</fullName>
    </submittedName>
</protein>